<dbReference type="PANTHER" id="PTHR33112">
    <property type="entry name" value="DOMAIN PROTEIN, PUTATIVE-RELATED"/>
    <property type="match status" value="1"/>
</dbReference>
<dbReference type="GeneID" id="89936280"/>
<evidence type="ECO:0000259" key="1">
    <source>
        <dbReference type="Pfam" id="PF06985"/>
    </source>
</evidence>
<dbReference type="Proteomes" id="UP001302812">
    <property type="component" value="Unassembled WGS sequence"/>
</dbReference>
<evidence type="ECO:0000313" key="2">
    <source>
        <dbReference type="EMBL" id="KAK4109133.1"/>
    </source>
</evidence>
<protein>
    <submittedName>
        <fullName evidence="2">HET-domain-containing protein</fullName>
    </submittedName>
</protein>
<gene>
    <name evidence="2" type="ORF">N656DRAFT_716747</name>
</gene>
<dbReference type="AlphaFoldDB" id="A0AAN6QF71"/>
<organism evidence="2 3">
    <name type="scientific">Canariomyces notabilis</name>
    <dbReference type="NCBI Taxonomy" id="2074819"/>
    <lineage>
        <taxon>Eukaryota</taxon>
        <taxon>Fungi</taxon>
        <taxon>Dikarya</taxon>
        <taxon>Ascomycota</taxon>
        <taxon>Pezizomycotina</taxon>
        <taxon>Sordariomycetes</taxon>
        <taxon>Sordariomycetidae</taxon>
        <taxon>Sordariales</taxon>
        <taxon>Chaetomiaceae</taxon>
        <taxon>Canariomyces</taxon>
    </lineage>
</organism>
<reference evidence="2" key="2">
    <citation type="submission" date="2023-05" db="EMBL/GenBank/DDBJ databases">
        <authorList>
            <consortium name="Lawrence Berkeley National Laboratory"/>
            <person name="Steindorff A."/>
            <person name="Hensen N."/>
            <person name="Bonometti L."/>
            <person name="Westerberg I."/>
            <person name="Brannstrom I.O."/>
            <person name="Guillou S."/>
            <person name="Cros-Aarteil S."/>
            <person name="Calhoun S."/>
            <person name="Haridas S."/>
            <person name="Kuo A."/>
            <person name="Mondo S."/>
            <person name="Pangilinan J."/>
            <person name="Riley R."/>
            <person name="Labutti K."/>
            <person name="Andreopoulos B."/>
            <person name="Lipzen A."/>
            <person name="Chen C."/>
            <person name="Yanf M."/>
            <person name="Daum C."/>
            <person name="Ng V."/>
            <person name="Clum A."/>
            <person name="Ohm R."/>
            <person name="Martin F."/>
            <person name="Silar P."/>
            <person name="Natvig D."/>
            <person name="Lalanne C."/>
            <person name="Gautier V."/>
            <person name="Ament-Velasquez S.L."/>
            <person name="Kruys A."/>
            <person name="Hutchinson M.I."/>
            <person name="Powell A.J."/>
            <person name="Barry K."/>
            <person name="Miller A.N."/>
            <person name="Grigoriev I.V."/>
            <person name="Debuchy R."/>
            <person name="Gladieux P."/>
            <person name="Thoren M.H."/>
            <person name="Johannesson H."/>
        </authorList>
    </citation>
    <scope>NUCLEOTIDE SEQUENCE</scope>
    <source>
        <strain evidence="2">CBS 508.74</strain>
    </source>
</reference>
<feature type="domain" description="Heterokaryon incompatibility" evidence="1">
    <location>
        <begin position="3"/>
        <end position="147"/>
    </location>
</feature>
<dbReference type="PANTHER" id="PTHR33112:SF16">
    <property type="entry name" value="HETEROKARYON INCOMPATIBILITY DOMAIN-CONTAINING PROTEIN"/>
    <property type="match status" value="1"/>
</dbReference>
<reference evidence="2" key="1">
    <citation type="journal article" date="2023" name="Mol. Phylogenet. Evol.">
        <title>Genome-scale phylogeny and comparative genomics of the fungal order Sordariales.</title>
        <authorList>
            <person name="Hensen N."/>
            <person name="Bonometti L."/>
            <person name="Westerberg I."/>
            <person name="Brannstrom I.O."/>
            <person name="Guillou S."/>
            <person name="Cros-Aarteil S."/>
            <person name="Calhoun S."/>
            <person name="Haridas S."/>
            <person name="Kuo A."/>
            <person name="Mondo S."/>
            <person name="Pangilinan J."/>
            <person name="Riley R."/>
            <person name="LaButti K."/>
            <person name="Andreopoulos B."/>
            <person name="Lipzen A."/>
            <person name="Chen C."/>
            <person name="Yan M."/>
            <person name="Daum C."/>
            <person name="Ng V."/>
            <person name="Clum A."/>
            <person name="Steindorff A."/>
            <person name="Ohm R.A."/>
            <person name="Martin F."/>
            <person name="Silar P."/>
            <person name="Natvig D.O."/>
            <person name="Lalanne C."/>
            <person name="Gautier V."/>
            <person name="Ament-Velasquez S.L."/>
            <person name="Kruys A."/>
            <person name="Hutchinson M.I."/>
            <person name="Powell A.J."/>
            <person name="Barry K."/>
            <person name="Miller A.N."/>
            <person name="Grigoriev I.V."/>
            <person name="Debuchy R."/>
            <person name="Gladieux P."/>
            <person name="Hiltunen Thoren M."/>
            <person name="Johannesson H."/>
        </authorList>
    </citation>
    <scope>NUCLEOTIDE SEQUENCE</scope>
    <source>
        <strain evidence="2">CBS 508.74</strain>
    </source>
</reference>
<evidence type="ECO:0000313" key="3">
    <source>
        <dbReference type="Proteomes" id="UP001302812"/>
    </source>
</evidence>
<dbReference type="InterPro" id="IPR010730">
    <property type="entry name" value="HET"/>
</dbReference>
<dbReference type="Pfam" id="PF06985">
    <property type="entry name" value="HET"/>
    <property type="match status" value="1"/>
</dbReference>
<comment type="caution">
    <text evidence="2">The sequence shown here is derived from an EMBL/GenBank/DDBJ whole genome shotgun (WGS) entry which is preliminary data.</text>
</comment>
<sequence>MLYVALSYCWGAGTHSHKTTKENTDERLKSFTLAALPKTIQDAVEITRKLGFRSLWIDSLCIVQDDEGDVANQLGDMHKIYTSAALTVSAANASGSDEGFLSVCWPASQSVRLRYKTPNREEGHVILSKYFRPGGEPIHTRAWTLQEHLLSTRTLIYGTHGLRWSCRTAKYYDVSQNQPDIPTAADLSSGIRNWATWYEIVQEFSSRKLSFPQDRLPAISAIAAKYSEAGIGRYLAELWESTLARDLLWGKYGGLKEGSRDQPAGFPSWSWASLGGPVRWGDMPFKGTPPTFTLLGARVTTTSPPTPFGQVASGTLRIQGHLRPVTCLATGADACSNKLWPREVYFPHPWDERAVLLAGANLMQNEQEPDNLNAQSFSRSLTARKI</sequence>
<proteinExistence type="predicted"/>
<dbReference type="EMBL" id="MU853358">
    <property type="protein sequence ID" value="KAK4109133.1"/>
    <property type="molecule type" value="Genomic_DNA"/>
</dbReference>
<accession>A0AAN6QF71</accession>
<dbReference type="RefSeq" id="XP_064666703.1">
    <property type="nucleotide sequence ID" value="XM_064812155.1"/>
</dbReference>
<name>A0AAN6QF71_9PEZI</name>
<keyword evidence="3" id="KW-1185">Reference proteome</keyword>